<protein>
    <submittedName>
        <fullName evidence="5">Crp/Fnr family transcriptional regulator</fullName>
    </submittedName>
</protein>
<reference evidence="6" key="1">
    <citation type="journal article" date="2019" name="Int. J. Syst. Evol. Microbiol.">
        <title>The Global Catalogue of Microorganisms (GCM) 10K type strain sequencing project: providing services to taxonomists for standard genome sequencing and annotation.</title>
        <authorList>
            <consortium name="The Broad Institute Genomics Platform"/>
            <consortium name="The Broad Institute Genome Sequencing Center for Infectious Disease"/>
            <person name="Wu L."/>
            <person name="Ma J."/>
        </authorList>
    </citation>
    <scope>NUCLEOTIDE SEQUENCE [LARGE SCALE GENOMIC DNA]</scope>
    <source>
        <strain evidence="6">JCM 13023</strain>
    </source>
</reference>
<dbReference type="Proteomes" id="UP001500653">
    <property type="component" value="Unassembled WGS sequence"/>
</dbReference>
<dbReference type="SUPFAM" id="SSF51206">
    <property type="entry name" value="cAMP-binding domain-like"/>
    <property type="match status" value="1"/>
</dbReference>
<dbReference type="SMART" id="SM00100">
    <property type="entry name" value="cNMP"/>
    <property type="match status" value="1"/>
</dbReference>
<evidence type="ECO:0000313" key="6">
    <source>
        <dbReference type="Proteomes" id="UP001500653"/>
    </source>
</evidence>
<dbReference type="RefSeq" id="WP_253862051.1">
    <property type="nucleotide sequence ID" value="NZ_BAAALN010000001.1"/>
</dbReference>
<dbReference type="InterPro" id="IPR014710">
    <property type="entry name" value="RmlC-like_jellyroll"/>
</dbReference>
<dbReference type="CDD" id="cd00038">
    <property type="entry name" value="CAP_ED"/>
    <property type="match status" value="1"/>
</dbReference>
<organism evidence="5 6">
    <name type="scientific">Prauserella halophila</name>
    <dbReference type="NCBI Taxonomy" id="185641"/>
    <lineage>
        <taxon>Bacteria</taxon>
        <taxon>Bacillati</taxon>
        <taxon>Actinomycetota</taxon>
        <taxon>Actinomycetes</taxon>
        <taxon>Pseudonocardiales</taxon>
        <taxon>Pseudonocardiaceae</taxon>
        <taxon>Prauserella</taxon>
    </lineage>
</organism>
<dbReference type="Pfam" id="PF00027">
    <property type="entry name" value="cNMP_binding"/>
    <property type="match status" value="1"/>
</dbReference>
<evidence type="ECO:0000256" key="2">
    <source>
        <dbReference type="ARBA" id="ARBA00023125"/>
    </source>
</evidence>
<keyword evidence="2" id="KW-0238">DNA-binding</keyword>
<keyword evidence="6" id="KW-1185">Reference proteome</keyword>
<sequence length="226" mass="24685">MHHDVNIASRGFRGLLGEQLWSVLIAMGVERRHNRGDVLLRQGDRGDYLLVLTGGRVKILAAESGGAELLLSLRSAGDLVGEMSPRSDSRRTATVETLDNCTTSFLARRDFEAFLARNGVHAAFSDYLVAKLSETVPYQLQQAHFVPRQRVARLILEVLLLADPGDRNRARIPFSQDALAKALGLARSTVADQIAALRTLGALRSGPRIVVGDERVLTEEAHALSL</sequence>
<evidence type="ECO:0000256" key="1">
    <source>
        <dbReference type="ARBA" id="ARBA00023015"/>
    </source>
</evidence>
<dbReference type="InterPro" id="IPR036390">
    <property type="entry name" value="WH_DNA-bd_sf"/>
</dbReference>
<dbReference type="Gene3D" id="2.60.120.10">
    <property type="entry name" value="Jelly Rolls"/>
    <property type="match status" value="1"/>
</dbReference>
<evidence type="ECO:0000313" key="5">
    <source>
        <dbReference type="EMBL" id="GAA1223492.1"/>
    </source>
</evidence>
<dbReference type="EMBL" id="BAAALN010000001">
    <property type="protein sequence ID" value="GAA1223492.1"/>
    <property type="molecule type" value="Genomic_DNA"/>
</dbReference>
<keyword evidence="3" id="KW-0804">Transcription</keyword>
<dbReference type="PANTHER" id="PTHR24567">
    <property type="entry name" value="CRP FAMILY TRANSCRIPTIONAL REGULATORY PROTEIN"/>
    <property type="match status" value="1"/>
</dbReference>
<dbReference type="PANTHER" id="PTHR24567:SF68">
    <property type="entry name" value="DNA-BINDING TRANSCRIPTIONAL DUAL REGULATOR CRP"/>
    <property type="match status" value="1"/>
</dbReference>
<proteinExistence type="predicted"/>
<keyword evidence="1" id="KW-0805">Transcription regulation</keyword>
<dbReference type="InterPro" id="IPR000595">
    <property type="entry name" value="cNMP-bd_dom"/>
</dbReference>
<name>A0ABP4GFA9_9PSEU</name>
<dbReference type="Gene3D" id="1.10.10.10">
    <property type="entry name" value="Winged helix-like DNA-binding domain superfamily/Winged helix DNA-binding domain"/>
    <property type="match status" value="1"/>
</dbReference>
<evidence type="ECO:0000259" key="4">
    <source>
        <dbReference type="PROSITE" id="PS50042"/>
    </source>
</evidence>
<dbReference type="InterPro" id="IPR012318">
    <property type="entry name" value="HTH_CRP"/>
</dbReference>
<evidence type="ECO:0000256" key="3">
    <source>
        <dbReference type="ARBA" id="ARBA00023163"/>
    </source>
</evidence>
<accession>A0ABP4GFA9</accession>
<feature type="domain" description="Cyclic nucleotide-binding" evidence="4">
    <location>
        <begin position="11"/>
        <end position="115"/>
    </location>
</feature>
<dbReference type="InterPro" id="IPR018490">
    <property type="entry name" value="cNMP-bd_dom_sf"/>
</dbReference>
<dbReference type="Pfam" id="PF13545">
    <property type="entry name" value="HTH_Crp_2"/>
    <property type="match status" value="1"/>
</dbReference>
<comment type="caution">
    <text evidence="5">The sequence shown here is derived from an EMBL/GenBank/DDBJ whole genome shotgun (WGS) entry which is preliminary data.</text>
</comment>
<gene>
    <name evidence="5" type="ORF">GCM10009676_01050</name>
</gene>
<dbReference type="SUPFAM" id="SSF46785">
    <property type="entry name" value="Winged helix' DNA-binding domain"/>
    <property type="match status" value="1"/>
</dbReference>
<dbReference type="SMART" id="SM00419">
    <property type="entry name" value="HTH_CRP"/>
    <property type="match status" value="1"/>
</dbReference>
<dbReference type="PROSITE" id="PS50042">
    <property type="entry name" value="CNMP_BINDING_3"/>
    <property type="match status" value="1"/>
</dbReference>
<dbReference type="InterPro" id="IPR036388">
    <property type="entry name" value="WH-like_DNA-bd_sf"/>
</dbReference>
<dbReference type="InterPro" id="IPR050397">
    <property type="entry name" value="Env_Response_Regulators"/>
</dbReference>